<keyword evidence="2" id="KW-1185">Reference proteome</keyword>
<accession>A0ABW8VEF5</accession>
<reference evidence="1 2" key="1">
    <citation type="submission" date="2024-11" db="EMBL/GenBank/DDBJ databases">
        <title>Draft genome sequences of two bacteria associated to sugarcane roots in Colombia.</title>
        <authorList>
            <person name="Pardo-Diaz S."/>
            <person name="Masmela-Mendoza J."/>
            <person name="Delgadillo-Duran P."/>
            <person name="Bautista E.J."/>
            <person name="Rojas-Tapias D.F."/>
        </authorList>
    </citation>
    <scope>NUCLEOTIDE SEQUENCE [LARGE SCALE GENOMIC DNA]</scope>
    <source>
        <strain evidence="1 2">Ap18</strain>
    </source>
</reference>
<dbReference type="EMBL" id="JBJLSN010000034">
    <property type="protein sequence ID" value="MFL7903580.1"/>
    <property type="molecule type" value="Genomic_DNA"/>
</dbReference>
<gene>
    <name evidence="1" type="ORF">ACJ41P_20765</name>
</gene>
<sequence length="174" mass="19637">MEFKAFLERHSLTQDEFGSWFGRKRDSIWRHTLPAENKHHRPVSDELEAFCMAYDMMNPKAQDKLRACLKAKQLAKSAFDVSGDAFSARSSIEEILRAAGLTDTDITRYFLVINLGRASQGEAFDEKSFTDRTIAYFKAVKLNPMIGKACPPPSIPLTALKFSDTAKAKKGKRQ</sequence>
<evidence type="ECO:0008006" key="3">
    <source>
        <dbReference type="Google" id="ProtNLM"/>
    </source>
</evidence>
<evidence type="ECO:0000313" key="1">
    <source>
        <dbReference type="EMBL" id="MFL7903580.1"/>
    </source>
</evidence>
<name>A0ABW8VEF5_9PROT</name>
<dbReference type="RefSeq" id="WP_407824941.1">
    <property type="nucleotide sequence ID" value="NZ_JBJLSN010000034.1"/>
</dbReference>
<evidence type="ECO:0000313" key="2">
    <source>
        <dbReference type="Proteomes" id="UP001628281"/>
    </source>
</evidence>
<organism evidence="1 2">
    <name type="scientific">Azospirillum argentinense</name>
    <dbReference type="NCBI Taxonomy" id="2970906"/>
    <lineage>
        <taxon>Bacteria</taxon>
        <taxon>Pseudomonadati</taxon>
        <taxon>Pseudomonadota</taxon>
        <taxon>Alphaproteobacteria</taxon>
        <taxon>Rhodospirillales</taxon>
        <taxon>Azospirillaceae</taxon>
        <taxon>Azospirillum</taxon>
    </lineage>
</organism>
<proteinExistence type="predicted"/>
<comment type="caution">
    <text evidence="1">The sequence shown here is derived from an EMBL/GenBank/DDBJ whole genome shotgun (WGS) entry which is preliminary data.</text>
</comment>
<dbReference type="Proteomes" id="UP001628281">
    <property type="component" value="Unassembled WGS sequence"/>
</dbReference>
<protein>
    <recommendedName>
        <fullName evidence="3">XRE family transcriptional regulator</fullName>
    </recommendedName>
</protein>